<comment type="caution">
    <text evidence="1">The sequence shown here is derived from an EMBL/GenBank/DDBJ whole genome shotgun (WGS) entry which is preliminary data.</text>
</comment>
<dbReference type="RefSeq" id="WP_257511229.1">
    <property type="nucleotide sequence ID" value="NZ_JANKHG010000015.1"/>
</dbReference>
<sequence length="364" mass="40508">MLFEIKPNLQQSAVFDGLNRFLRETMLATLEGRTIDETHLPVGLCAAIAGNQPTRTAVDALSARLSALDRRQKQALKDSLALNTDPCVFLSDRTAPLPDIPDAVFPVLKTLAVHLFQRTAKLSGVEQACGECINDHYARFRNGNAPGNGNVCCACGTEYLAQEVRADENDNEQWRGPYDHLLAKDLYPLYGVDPKNLLPICNTCNSKAKLAKDLVFKDGVRRLSFSPWTERASFQEIEVVVDDASDLFPRVVVNFRSADSDRQEKLATWDDVYQIKSRVEGEFRELGAKLAEDARAPDDASFLEKLREAGLAKAQAPRLTPFNYWRARVYAAVSGMNPLSREALRQASAPTPQAIQDMEALFFQ</sequence>
<evidence type="ECO:0008006" key="3">
    <source>
        <dbReference type="Google" id="ProtNLM"/>
    </source>
</evidence>
<evidence type="ECO:0000313" key="2">
    <source>
        <dbReference type="Proteomes" id="UP001165267"/>
    </source>
</evidence>
<protein>
    <recommendedName>
        <fullName evidence="3">HNH endonuclease</fullName>
    </recommendedName>
</protein>
<gene>
    <name evidence="1" type="ORF">NSP04_04940</name>
</gene>
<accession>A0ABT1XFD8</accession>
<proteinExistence type="predicted"/>
<organism evidence="1 2">
    <name type="scientific">Limnobacter parvus</name>
    <dbReference type="NCBI Taxonomy" id="2939690"/>
    <lineage>
        <taxon>Bacteria</taxon>
        <taxon>Pseudomonadati</taxon>
        <taxon>Pseudomonadota</taxon>
        <taxon>Betaproteobacteria</taxon>
        <taxon>Burkholderiales</taxon>
        <taxon>Burkholderiaceae</taxon>
        <taxon>Limnobacter</taxon>
    </lineage>
</organism>
<evidence type="ECO:0000313" key="1">
    <source>
        <dbReference type="EMBL" id="MCR2745991.1"/>
    </source>
</evidence>
<name>A0ABT1XFD8_9BURK</name>
<dbReference type="Proteomes" id="UP001165267">
    <property type="component" value="Unassembled WGS sequence"/>
</dbReference>
<keyword evidence="2" id="KW-1185">Reference proteome</keyword>
<dbReference type="EMBL" id="JANKHG010000015">
    <property type="protein sequence ID" value="MCR2745991.1"/>
    <property type="molecule type" value="Genomic_DNA"/>
</dbReference>
<reference evidence="1" key="1">
    <citation type="submission" date="2022-07" db="EMBL/GenBank/DDBJ databases">
        <authorList>
            <person name="Xamxidin M."/>
        </authorList>
    </citation>
    <scope>NUCLEOTIDE SEQUENCE</scope>
    <source>
        <strain evidence="1">YS8-69</strain>
    </source>
</reference>